<dbReference type="Proteomes" id="UP000609651">
    <property type="component" value="Unassembled WGS sequence"/>
</dbReference>
<dbReference type="EMBL" id="WTPX01000138">
    <property type="protein sequence ID" value="NNJ27304.1"/>
    <property type="molecule type" value="Genomic_DNA"/>
</dbReference>
<keyword evidence="2" id="KW-1185">Reference proteome</keyword>
<evidence type="ECO:0000313" key="2">
    <source>
        <dbReference type="Proteomes" id="UP000609651"/>
    </source>
</evidence>
<dbReference type="InterPro" id="IPR050770">
    <property type="entry name" value="Intradiol_RC_Dioxygenase"/>
</dbReference>
<sequence>MIKPVPYPGRTPHIHVAVNKGDKRLLTTQCYIKGLPQNDRDGVMRSTTEAERKLLMIPFEPLKGSDAGELQANFEIVLGAITDEGPEQPRGRSGRRPRA</sequence>
<accession>A0ABX1VHL9</accession>
<protein>
    <recommendedName>
        <fullName evidence="3">Intradiol ring-cleavage dioxygenases domain-containing protein</fullName>
    </recommendedName>
</protein>
<gene>
    <name evidence="1" type="ORF">LzC2_34060</name>
</gene>
<organism evidence="1 2">
    <name type="scientific">Alienimonas chondri</name>
    <dbReference type="NCBI Taxonomy" id="2681879"/>
    <lineage>
        <taxon>Bacteria</taxon>
        <taxon>Pseudomonadati</taxon>
        <taxon>Planctomycetota</taxon>
        <taxon>Planctomycetia</taxon>
        <taxon>Planctomycetales</taxon>
        <taxon>Planctomycetaceae</taxon>
        <taxon>Alienimonas</taxon>
    </lineage>
</organism>
<dbReference type="InterPro" id="IPR015889">
    <property type="entry name" value="Intradiol_dOase_core"/>
</dbReference>
<dbReference type="SUPFAM" id="SSF49482">
    <property type="entry name" value="Aromatic compound dioxygenase"/>
    <property type="match status" value="1"/>
</dbReference>
<reference evidence="1 2" key="1">
    <citation type="journal article" date="2020" name="Syst. Appl. Microbiol.">
        <title>Alienimonas chondri sp. nov., a novel planctomycete isolated from the biofilm of the red alga Chondrus crispus.</title>
        <authorList>
            <person name="Vitorino I."/>
            <person name="Albuquerque L."/>
            <person name="Wiegand S."/>
            <person name="Kallscheuer N."/>
            <person name="da Costa M.S."/>
            <person name="Lobo-da-Cunha A."/>
            <person name="Jogler C."/>
            <person name="Lage O.M."/>
        </authorList>
    </citation>
    <scope>NUCLEOTIDE SEQUENCE [LARGE SCALE GENOMIC DNA]</scope>
    <source>
        <strain evidence="1 2">LzC2</strain>
    </source>
</reference>
<evidence type="ECO:0008006" key="3">
    <source>
        <dbReference type="Google" id="ProtNLM"/>
    </source>
</evidence>
<name>A0ABX1VHL9_9PLAN</name>
<dbReference type="Gene3D" id="2.60.130.10">
    <property type="entry name" value="Aromatic compound dioxygenase"/>
    <property type="match status" value="1"/>
</dbReference>
<dbReference type="PANTHER" id="PTHR33711">
    <property type="entry name" value="DIOXYGENASE, PUTATIVE (AFU_ORTHOLOGUE AFUA_2G02910)-RELATED"/>
    <property type="match status" value="1"/>
</dbReference>
<proteinExistence type="predicted"/>
<evidence type="ECO:0000313" key="1">
    <source>
        <dbReference type="EMBL" id="NNJ27304.1"/>
    </source>
</evidence>
<comment type="caution">
    <text evidence="1">The sequence shown here is derived from an EMBL/GenBank/DDBJ whole genome shotgun (WGS) entry which is preliminary data.</text>
</comment>
<dbReference type="PANTHER" id="PTHR33711:SF9">
    <property type="entry name" value="PROTOCATECHUATE 3,4-DIOXYGENASE ALPHA CHAIN"/>
    <property type="match status" value="1"/>
</dbReference>